<dbReference type="eggNOG" id="arCOG00919">
    <property type="taxonomic scope" value="Archaea"/>
</dbReference>
<proteinExistence type="inferred from homology"/>
<comment type="catalytic activity">
    <reaction evidence="10 11">
        <text>Endonucleolytic cleavage at a junction such as a reciprocal single-stranded crossover between two homologous DNA duplexes (Holliday junction).</text>
        <dbReference type="EC" id="3.1.21.10"/>
    </reaction>
</comment>
<keyword evidence="6 11" id="KW-0460">Magnesium</keyword>
<evidence type="ECO:0000256" key="2">
    <source>
        <dbReference type="ARBA" id="ARBA00022723"/>
    </source>
</evidence>
<comment type="subunit">
    <text evidence="11">Homodimer.</text>
</comment>
<dbReference type="InterPro" id="IPR002732">
    <property type="entry name" value="Hjc"/>
</dbReference>
<evidence type="ECO:0000256" key="7">
    <source>
        <dbReference type="ARBA" id="ARBA00023125"/>
    </source>
</evidence>
<evidence type="ECO:0000256" key="10">
    <source>
        <dbReference type="ARBA" id="ARBA00029354"/>
    </source>
</evidence>
<evidence type="ECO:0000256" key="8">
    <source>
        <dbReference type="ARBA" id="ARBA00023172"/>
    </source>
</evidence>
<dbReference type="KEGG" id="iho:Igni_1127"/>
<keyword evidence="2 11" id="KW-0479">Metal-binding</keyword>
<dbReference type="PhylomeDB" id="A8ABK2"/>
<dbReference type="Gene3D" id="3.40.1350.10">
    <property type="match status" value="1"/>
</dbReference>
<dbReference type="InterPro" id="IPR011335">
    <property type="entry name" value="Restrct_endonuc-II-like"/>
</dbReference>
<feature type="binding site" evidence="11">
    <location>
        <position position="39"/>
    </location>
    <ligand>
        <name>Mg(2+)</name>
        <dbReference type="ChEBI" id="CHEBI:18420"/>
    </ligand>
</feature>
<dbReference type="PANTHER" id="PTHR39651:SF1">
    <property type="entry name" value="HOLLIDAY JUNCTION RESOLVASE HJC"/>
    <property type="match status" value="1"/>
</dbReference>
<evidence type="ECO:0000256" key="11">
    <source>
        <dbReference type="HAMAP-Rule" id="MF_01490"/>
    </source>
</evidence>
<comment type="similarity">
    <text evidence="11">Belongs to the Holliday junction resolvase Hjc family.</text>
</comment>
<dbReference type="GO" id="GO:0008821">
    <property type="term" value="F:crossover junction DNA endonuclease activity"/>
    <property type="evidence" value="ECO:0007669"/>
    <property type="project" value="UniProtKB-UniRule"/>
</dbReference>
<dbReference type="SUPFAM" id="SSF52980">
    <property type="entry name" value="Restriction endonuclease-like"/>
    <property type="match status" value="1"/>
</dbReference>
<dbReference type="HOGENOM" id="CLU_139546_0_0_2"/>
<dbReference type="Pfam" id="PF01870">
    <property type="entry name" value="Hjc"/>
    <property type="match status" value="1"/>
</dbReference>
<evidence type="ECO:0000256" key="5">
    <source>
        <dbReference type="ARBA" id="ARBA00022801"/>
    </source>
</evidence>
<evidence type="ECO:0000256" key="4">
    <source>
        <dbReference type="ARBA" id="ARBA00022763"/>
    </source>
</evidence>
<keyword evidence="7 11" id="KW-0238">DNA-binding</keyword>
<keyword evidence="5 11" id="KW-0378">Hydrolase</keyword>
<dbReference type="EC" id="3.1.21.10" evidence="11"/>
<dbReference type="PANTHER" id="PTHR39651">
    <property type="entry name" value="HOLLIDAY JUNCTION RESOLVASE HJC"/>
    <property type="match status" value="1"/>
</dbReference>
<name>A8ABK2_IGNH4</name>
<sequence length="142" mass="16163">MRSRVSFERELAGKLYQMGWAVMRAPASGAAAKRYLYPDLVALKKGRAVAIEVKTTKDKKYIYLERRQYEILKEWEERGGADAWVAVKVLYSGWSFYPLSSLKEAGKSFRLDLEGGLSLESFDALYSVKYTLTEFAKGIVEV</sequence>
<evidence type="ECO:0000313" key="13">
    <source>
        <dbReference type="Proteomes" id="UP000000262"/>
    </source>
</evidence>
<dbReference type="InterPro" id="IPR011856">
    <property type="entry name" value="tRNA_endonuc-like_dom_sf"/>
</dbReference>
<dbReference type="AlphaFoldDB" id="A8ABK2"/>
<dbReference type="PIRSF" id="PIRSF004985">
    <property type="entry name" value="Hlld_jn_rslvs_ar"/>
    <property type="match status" value="1"/>
</dbReference>
<keyword evidence="9 11" id="KW-0234">DNA repair</keyword>
<gene>
    <name evidence="11" type="primary">hjc</name>
    <name evidence="12" type="ordered locus">Igni_1127</name>
</gene>
<keyword evidence="13" id="KW-1185">Reference proteome</keyword>
<dbReference type="OrthoDB" id="34330at2157"/>
<protein>
    <recommendedName>
        <fullName evidence="11">Crossover junction endodeoxyribonuclease Hjc</fullName>
        <shortName evidence="11">Hjc</shortName>
        <ecNumber evidence="11">3.1.21.10</ecNumber>
    </recommendedName>
    <alternativeName>
        <fullName evidence="11">Holliday junction resolvase Hjc</fullName>
    </alternativeName>
</protein>
<comment type="cofactor">
    <cofactor evidence="11">
        <name>Mg(2+)</name>
        <dbReference type="ChEBI" id="CHEBI:18420"/>
    </cofactor>
    <text evidence="11">Binds 1 Mg(2+) ion per subunit.</text>
</comment>
<keyword evidence="3 11" id="KW-0255">Endonuclease</keyword>
<keyword evidence="4 11" id="KW-0227">DNA damage</keyword>
<dbReference type="GO" id="GO:0003677">
    <property type="term" value="F:DNA binding"/>
    <property type="evidence" value="ECO:0007669"/>
    <property type="project" value="UniProtKB-KW"/>
</dbReference>
<evidence type="ECO:0000256" key="6">
    <source>
        <dbReference type="ARBA" id="ARBA00022842"/>
    </source>
</evidence>
<feature type="binding site" evidence="11">
    <location>
        <position position="52"/>
    </location>
    <ligand>
        <name>Mg(2+)</name>
        <dbReference type="ChEBI" id="CHEBI:18420"/>
    </ligand>
</feature>
<dbReference type="RefSeq" id="WP_012123268.1">
    <property type="nucleotide sequence ID" value="NC_009776.1"/>
</dbReference>
<evidence type="ECO:0000313" key="12">
    <source>
        <dbReference type="EMBL" id="ABU82304.1"/>
    </source>
</evidence>
<comment type="function">
    <text evidence="11">A structure-specific endonuclease that resolves Holliday junction (HJ) intermediates during genetic recombination. Cleaves 4-way DNA junctions introducing paired nicks in opposing strands, leaving a 5'-terminal phosphate and a 3'-terminal hydroxyl group that are subsequently ligated to produce recombinant products.</text>
</comment>
<reference evidence="12 13" key="1">
    <citation type="journal article" date="2008" name="Genome Biol.">
        <title>A genomic analysis of the archaeal system Ignicoccus hospitalis-Nanoarchaeum equitans.</title>
        <authorList>
            <person name="Podar M."/>
            <person name="Anderson I."/>
            <person name="Makarova K.S."/>
            <person name="Elkins J.G."/>
            <person name="Ivanova N."/>
            <person name="Wall M.A."/>
            <person name="Lykidis A."/>
            <person name="Mavromatis K."/>
            <person name="Sun H."/>
            <person name="Hudson M.E."/>
            <person name="Chen W."/>
            <person name="Deciu C."/>
            <person name="Hutchison D."/>
            <person name="Eads J.R."/>
            <person name="Anderson A."/>
            <person name="Fernandes F."/>
            <person name="Szeto E."/>
            <person name="Lapidus A."/>
            <person name="Kyrpides N.C."/>
            <person name="Saier M.H.Jr."/>
            <person name="Richardson P.M."/>
            <person name="Rachel R."/>
            <person name="Huber H."/>
            <person name="Eisen J.A."/>
            <person name="Koonin E.V."/>
            <person name="Keller M."/>
            <person name="Stetter K.O."/>
        </authorList>
    </citation>
    <scope>NUCLEOTIDE SEQUENCE [LARGE SCALE GENOMIC DNA]</scope>
    <source>
        <strain evidence="13">KIN4/I / DSM 18386 / JCM 14125</strain>
    </source>
</reference>
<organism evidence="12 13">
    <name type="scientific">Ignicoccus hospitalis (strain KIN4/I / DSM 18386 / JCM 14125)</name>
    <dbReference type="NCBI Taxonomy" id="453591"/>
    <lineage>
        <taxon>Archaea</taxon>
        <taxon>Thermoproteota</taxon>
        <taxon>Thermoprotei</taxon>
        <taxon>Desulfurococcales</taxon>
        <taxon>Desulfurococcaceae</taxon>
        <taxon>Ignicoccus</taxon>
    </lineage>
</organism>
<dbReference type="GO" id="GO:0006310">
    <property type="term" value="P:DNA recombination"/>
    <property type="evidence" value="ECO:0007669"/>
    <property type="project" value="UniProtKB-UniRule"/>
</dbReference>
<dbReference type="InterPro" id="IPR014428">
    <property type="entry name" value="Hjc_arc"/>
</dbReference>
<keyword evidence="1 11" id="KW-0540">Nuclease</keyword>
<dbReference type="HAMAP" id="MF_01490">
    <property type="entry name" value="HJ_Resolv_Hjc"/>
    <property type="match status" value="1"/>
</dbReference>
<feature type="site" description="Transition state stabilizer" evidence="11">
    <location>
        <position position="54"/>
    </location>
</feature>
<dbReference type="EMBL" id="CP000816">
    <property type="protein sequence ID" value="ABU82304.1"/>
    <property type="molecule type" value="Genomic_DNA"/>
</dbReference>
<dbReference type="GO" id="GO:0006281">
    <property type="term" value="P:DNA repair"/>
    <property type="evidence" value="ECO:0007669"/>
    <property type="project" value="UniProtKB-UniRule"/>
</dbReference>
<evidence type="ECO:0000256" key="9">
    <source>
        <dbReference type="ARBA" id="ARBA00023204"/>
    </source>
</evidence>
<keyword evidence="8 11" id="KW-0233">DNA recombination</keyword>
<dbReference type="NCBIfam" id="NF040854">
    <property type="entry name" value="Hol_resolv_Hjc"/>
    <property type="match status" value="1"/>
</dbReference>
<dbReference type="GO" id="GO:0000287">
    <property type="term" value="F:magnesium ion binding"/>
    <property type="evidence" value="ECO:0007669"/>
    <property type="project" value="UniProtKB-UniRule"/>
</dbReference>
<dbReference type="Proteomes" id="UP000000262">
    <property type="component" value="Chromosome"/>
</dbReference>
<evidence type="ECO:0000256" key="3">
    <source>
        <dbReference type="ARBA" id="ARBA00022759"/>
    </source>
</evidence>
<feature type="active site" evidence="11">
    <location>
        <position position="28"/>
    </location>
</feature>
<accession>A8ABK2</accession>
<evidence type="ECO:0000256" key="1">
    <source>
        <dbReference type="ARBA" id="ARBA00022722"/>
    </source>
</evidence>
<dbReference type="STRING" id="453591.Igni_1127"/>
<feature type="binding site" evidence="11">
    <location>
        <position position="8"/>
    </location>
    <ligand>
        <name>Mg(2+)</name>
        <dbReference type="ChEBI" id="CHEBI:18420"/>
    </ligand>
</feature>
<dbReference type="GeneID" id="5562754"/>